<gene>
    <name evidence="2" type="ORF">AGOR_G00069900</name>
</gene>
<evidence type="ECO:0000256" key="1">
    <source>
        <dbReference type="SAM" id="MobiDB-lite"/>
    </source>
</evidence>
<keyword evidence="3" id="KW-1185">Reference proteome</keyword>
<dbReference type="Proteomes" id="UP000829720">
    <property type="component" value="Unassembled WGS sequence"/>
</dbReference>
<feature type="compositionally biased region" description="Pro residues" evidence="1">
    <location>
        <begin position="85"/>
        <end position="100"/>
    </location>
</feature>
<dbReference type="EMBL" id="JAERUA010000006">
    <property type="protein sequence ID" value="KAI1898200.1"/>
    <property type="molecule type" value="Genomic_DNA"/>
</dbReference>
<protein>
    <submittedName>
        <fullName evidence="2">Uncharacterized protein</fullName>
    </submittedName>
</protein>
<name>A0A8T3DPQ2_9TELE</name>
<sequence length="300" mass="32605">MATSLWELSNCPRAEPLSCTWWPGRHCRNPTPMVRGTGRRLQRAAAACFCKTSTPTPSSTAPTSKTYTYNQQSTPTPFPKLKTSTPPPTQQLHPPSPPSPASEARMLKHPWLLISSSTDPHAPIPSPSCAISGGLLSLSLFMEVLKGRVGQNFFFFFFFACQPTTYIALGVTVGGAGESVGVLGVTTARSLTRALSPACSLRQPDGTFESCANYCLTPPPTPLPRFCLPNAPRLPFGRGQRCCALGHCVKRCGTLQQGRVKLEHRKERCFTVMILQRAPETLSSGLMLMKSCFFLPSDSL</sequence>
<accession>A0A8T3DPQ2</accession>
<organism evidence="2 3">
    <name type="scientific">Albula goreensis</name>
    <dbReference type="NCBI Taxonomy" id="1534307"/>
    <lineage>
        <taxon>Eukaryota</taxon>
        <taxon>Metazoa</taxon>
        <taxon>Chordata</taxon>
        <taxon>Craniata</taxon>
        <taxon>Vertebrata</taxon>
        <taxon>Euteleostomi</taxon>
        <taxon>Actinopterygii</taxon>
        <taxon>Neopterygii</taxon>
        <taxon>Teleostei</taxon>
        <taxon>Albuliformes</taxon>
        <taxon>Albulidae</taxon>
        <taxon>Albula</taxon>
    </lineage>
</organism>
<feature type="region of interest" description="Disordered" evidence="1">
    <location>
        <begin position="52"/>
        <end position="103"/>
    </location>
</feature>
<dbReference type="AlphaFoldDB" id="A0A8T3DPQ2"/>
<feature type="compositionally biased region" description="Low complexity" evidence="1">
    <location>
        <begin position="52"/>
        <end position="69"/>
    </location>
</feature>
<comment type="caution">
    <text evidence="2">The sequence shown here is derived from an EMBL/GenBank/DDBJ whole genome shotgun (WGS) entry which is preliminary data.</text>
</comment>
<evidence type="ECO:0000313" key="2">
    <source>
        <dbReference type="EMBL" id="KAI1898200.1"/>
    </source>
</evidence>
<proteinExistence type="predicted"/>
<evidence type="ECO:0000313" key="3">
    <source>
        <dbReference type="Proteomes" id="UP000829720"/>
    </source>
</evidence>
<reference evidence="2" key="1">
    <citation type="submission" date="2021-01" db="EMBL/GenBank/DDBJ databases">
        <authorList>
            <person name="Zahm M."/>
            <person name="Roques C."/>
            <person name="Cabau C."/>
            <person name="Klopp C."/>
            <person name="Donnadieu C."/>
            <person name="Jouanno E."/>
            <person name="Lampietro C."/>
            <person name="Louis A."/>
            <person name="Herpin A."/>
            <person name="Echchiki A."/>
            <person name="Berthelot C."/>
            <person name="Parey E."/>
            <person name="Roest-Crollius H."/>
            <person name="Braasch I."/>
            <person name="Postlethwait J."/>
            <person name="Bobe J."/>
            <person name="Montfort J."/>
            <person name="Bouchez O."/>
            <person name="Begum T."/>
            <person name="Mejri S."/>
            <person name="Adams A."/>
            <person name="Chen W.-J."/>
            <person name="Guiguen Y."/>
        </authorList>
    </citation>
    <scope>NUCLEOTIDE SEQUENCE</scope>
    <source>
        <tissue evidence="2">Blood</tissue>
    </source>
</reference>